<dbReference type="DNASU" id="42250"/>
<dbReference type="FlyBase" id="FBgn0038645">
    <property type="gene designation" value="CG7714"/>
</dbReference>
<reference evidence="3 6" key="7">
    <citation type="journal article" date="2005" name="PLoS Comput. Biol.">
        <title>Combined evidence annotation of transposable elements in genome sequences.</title>
        <authorList>
            <person name="Quesneville H."/>
            <person name="Bergman C.M."/>
            <person name="Andrieu O."/>
            <person name="Autard D."/>
            <person name="Nouaud D."/>
            <person name="Ashburner M."/>
            <person name="Anxolabehere D."/>
        </authorList>
    </citation>
    <scope>NUCLEOTIDE SEQUENCE [LARGE SCALE GENOMIC DNA]</scope>
    <source>
        <strain evidence="6">Berkeley</strain>
    </source>
</reference>
<dbReference type="GeneID" id="42250"/>
<dbReference type="AlphaFoldDB" id="Q9VE40"/>
<dbReference type="VEuPathDB" id="VectorBase:FBgn0038645"/>
<sequence length="225" mass="22568">MKAVIFVLAVVVAMAGKAHAACSAVPQYTEKIDPVNCPQSGFKLPNYENASVYYQCTAQLQSDGSIVVTGVLTSCGEDTYFNYALQRCVACANYFPSAQCSSLPINVTCVPISTVTTVAPTTGTTIAPTTASPTTAASTTAAPGESTTAAPGESTTVTVPVPPTEAPGSTTASGSDDIITPTGTTISVPQPPSPSDSNVPTPVTPAPTAPVINDGPPTAPSAATK</sequence>
<reference evidence="3" key="11">
    <citation type="journal article" date="2015" name="G3 (Bethesda)">
        <title>Gene Model Annotations for Drosophila melanogaster: Impact of High-Throughput Data.</title>
        <authorList>
            <consortium name="FlyBase Consortium"/>
            <person name="Matthews B.B."/>
            <person name="Dos Santos G."/>
            <person name="Crosby M.A."/>
            <person name="Emmert D.B."/>
            <person name="St Pierre S.E."/>
            <person name="Gramates L.S."/>
            <person name="Zhou P."/>
            <person name="Schroeder A.J."/>
            <person name="Falls K."/>
            <person name="Strelets V."/>
            <person name="Russo S.M."/>
            <person name="Gelbart W.M."/>
            <person name="null"/>
        </authorList>
    </citation>
    <scope>NUCLEOTIDE SEQUENCE</scope>
</reference>
<reference evidence="3" key="13">
    <citation type="journal article" date="2015" name="Genome Res.">
        <title>The Release 6 reference sequence of the Drosophila melanogaster genome.</title>
        <authorList>
            <person name="Hoskins R.A."/>
            <person name="Carlson J.W."/>
            <person name="Wan K.H."/>
            <person name="Park S."/>
            <person name="Mendez I."/>
            <person name="Galle S.E."/>
            <person name="Booth B.W."/>
            <person name="Pfeiffer B.D."/>
            <person name="George R.A."/>
            <person name="Svirskas R."/>
            <person name="Krzywinski M."/>
            <person name="Schein J."/>
            <person name="Accardo M.C."/>
            <person name="Damia E."/>
            <person name="Messina G."/>
            <person name="Mendez-Lago M."/>
            <person name="de Pablos B."/>
            <person name="Demakova O.V."/>
            <person name="Andreyeva E.N."/>
            <person name="Boldyreva L.V."/>
            <person name="Marra M."/>
            <person name="Carvalho A.B."/>
            <person name="Dimitri P."/>
            <person name="Villasante A."/>
            <person name="Zhimulev I.F."/>
            <person name="Rubin G.M."/>
            <person name="Karpen G.H."/>
            <person name="Celniker S.E."/>
        </authorList>
    </citation>
    <scope>NUCLEOTIDE SEQUENCE</scope>
</reference>
<dbReference type="UCSC" id="CG7714-RA">
    <property type="organism name" value="d. melanogaster"/>
</dbReference>
<reference evidence="6" key="3">
    <citation type="journal article" date="2002" name="Genome Biol.">
        <title>Finishing a whole-genome shotgun: release 3 of the Drosophila melanogaster euchromatic genome sequence.</title>
        <authorList>
            <person name="Celniker S.E."/>
            <person name="Wheeler D.A."/>
            <person name="Kronmiller B."/>
            <person name="Carlson J.W."/>
            <person name="Halpern A."/>
            <person name="Patel S."/>
            <person name="Adams M."/>
            <person name="Champe M."/>
            <person name="Dugan S.P."/>
            <person name="Frise E."/>
            <person name="Hodgson A."/>
            <person name="George R.A."/>
            <person name="Hoskins R.A."/>
            <person name="Laverty T."/>
            <person name="Muzny D.M."/>
            <person name="Nelson C.R."/>
            <person name="Pacleb J.M."/>
            <person name="Park S."/>
            <person name="Pfeiffer B.D."/>
            <person name="Richards S."/>
            <person name="Sodergren E.J."/>
            <person name="Svirskas R."/>
            <person name="Tabor P.E."/>
            <person name="Wan K."/>
            <person name="Stapleton M."/>
            <person name="Sutton G.G."/>
            <person name="Venter C."/>
            <person name="Weinstock G."/>
            <person name="Scherer S.E."/>
            <person name="Myers E.W."/>
            <person name="Gibbs R.A."/>
            <person name="Rubin G.M."/>
        </authorList>
    </citation>
    <scope>NUCLEOTIDE SEQUENCE [LARGE SCALE GENOMIC DNA]</scope>
    <source>
        <strain evidence="6">Berkeley</strain>
    </source>
</reference>
<feature type="compositionally biased region" description="Low complexity" evidence="1">
    <location>
        <begin position="122"/>
        <end position="159"/>
    </location>
</feature>
<keyword evidence="6" id="KW-1185">Reference proteome</keyword>
<dbReference type="EMBL" id="AY071711">
    <property type="protein sequence ID" value="AAL49333.1"/>
    <property type="molecule type" value="mRNA"/>
</dbReference>
<gene>
    <name evidence="3" type="primary">anon-EST:ParkEST066</name>
    <name evidence="3" type="synonym">Dmel\CG7714</name>
    <name evidence="3 5" type="ORF">CG7714</name>
    <name evidence="3" type="ORF">Dmel_CG7714</name>
</gene>
<evidence type="ECO:0000313" key="5">
    <source>
        <dbReference type="FlyBase" id="FBgn0038645"/>
    </source>
</evidence>
<organism evidence="3 6">
    <name type="scientific">Drosophila melanogaster</name>
    <name type="common">Fruit fly</name>
    <dbReference type="NCBI Taxonomy" id="7227"/>
    <lineage>
        <taxon>Eukaryota</taxon>
        <taxon>Metazoa</taxon>
        <taxon>Ecdysozoa</taxon>
        <taxon>Arthropoda</taxon>
        <taxon>Hexapoda</taxon>
        <taxon>Insecta</taxon>
        <taxon>Pterygota</taxon>
        <taxon>Neoptera</taxon>
        <taxon>Endopterygota</taxon>
        <taxon>Diptera</taxon>
        <taxon>Brachycera</taxon>
        <taxon>Muscomorpha</taxon>
        <taxon>Ephydroidea</taxon>
        <taxon>Drosophilidae</taxon>
        <taxon>Drosophila</taxon>
        <taxon>Sophophora</taxon>
    </lineage>
</organism>
<name>Q9VE40_DROME</name>
<dbReference type="FunCoup" id="Q9VE40">
    <property type="interactions" value="1"/>
</dbReference>
<dbReference type="GlyGen" id="Q9VE40">
    <property type="glycosylation" value="5 sites"/>
</dbReference>
<dbReference type="AGR" id="FB:FBgn0038645"/>
<reference evidence="3" key="12">
    <citation type="journal article" date="2015" name="G3 (Bethesda)">
        <title>Gene Model Annotations for Drosophila melanogaster: The Rule-Benders.</title>
        <authorList>
            <consortium name="FlyBase Consortium"/>
            <person name="Crosby M.A."/>
            <person name="Gramates L.S."/>
            <person name="Dos Santos G."/>
            <person name="Matthews B.B."/>
            <person name="St Pierre S.E."/>
            <person name="Zhou P."/>
            <person name="Schroeder A.J."/>
            <person name="Falls K."/>
            <person name="Emmert D.B."/>
            <person name="Russo S.M."/>
            <person name="Gelbart W.M."/>
            <person name="null"/>
        </authorList>
    </citation>
    <scope>NUCLEOTIDE SEQUENCE</scope>
</reference>
<feature type="region of interest" description="Disordered" evidence="1">
    <location>
        <begin position="122"/>
        <end position="225"/>
    </location>
</feature>
<dbReference type="BioGRID-ORCS" id="42250">
    <property type="hits" value="0 hits in 1 CRISPR screen"/>
</dbReference>
<reference evidence="3" key="8">
    <citation type="submission" date="2006-08" db="EMBL/GenBank/DDBJ databases">
        <authorList>
            <person name="Celniker S."/>
            <person name="Carlson J."/>
            <person name="Wan K."/>
            <person name="Frise E."/>
            <person name="Hoskins R."/>
            <person name="Park S."/>
            <person name="Svirskas R."/>
            <person name="Rubin G."/>
        </authorList>
    </citation>
    <scope>NUCLEOTIDE SEQUENCE</scope>
</reference>
<dbReference type="Bgee" id="FBgn0038645">
    <property type="expression patterns" value="Expressed in larva and 13 other cell types or tissues"/>
</dbReference>
<reference evidence="3 6" key="9">
    <citation type="journal article" date="2007" name="Science">
        <title>The Release 5.1 annotation of Drosophila melanogaster heterochromatin.</title>
        <authorList>
            <person name="Smith C.D."/>
            <person name="Shu S."/>
            <person name="Mungall C.J."/>
            <person name="Karpen G.H."/>
        </authorList>
    </citation>
    <scope>NUCLEOTIDE SEQUENCE [LARGE SCALE GENOMIC DNA]</scope>
    <source>
        <strain evidence="6">Berkeley</strain>
    </source>
</reference>
<protein>
    <submittedName>
        <fullName evidence="4">RH24988p</fullName>
    </submittedName>
</protein>
<dbReference type="IntAct" id="Q9VE40">
    <property type="interactions" value="1"/>
</dbReference>
<evidence type="ECO:0000313" key="6">
    <source>
        <dbReference type="Proteomes" id="UP000000803"/>
    </source>
</evidence>
<dbReference type="RefSeq" id="NP_650747.1">
    <property type="nucleotide sequence ID" value="NM_142490.3"/>
</dbReference>
<accession>Q9VE40</accession>
<feature type="chain" id="PRO_5015100171" evidence="2">
    <location>
        <begin position="21"/>
        <end position="225"/>
    </location>
</feature>
<dbReference type="STRING" id="7227.FBpp0083101"/>
<dbReference type="OrthoDB" id="8031570at2759"/>
<reference evidence="3 6" key="1">
    <citation type="journal article" date="2000" name="Science">
        <title>The genome sequence of Drosophila melanogaster.</title>
        <authorList>
            <person name="Adams M.D."/>
            <person name="Celniker S.E."/>
            <person name="Holt R.A."/>
            <person name="Evans C.A."/>
            <person name="Gocayne J.D."/>
            <person name="Amanatides P.G."/>
            <person name="Scherer S.E."/>
            <person name="Li P.W."/>
            <person name="Hoskins R.A."/>
            <person name="Galle R.F."/>
            <person name="George R.A."/>
            <person name="Lewis S.E."/>
            <person name="Richards S."/>
            <person name="Ashburner M."/>
            <person name="Henderson S.N."/>
            <person name="Sutton G.G."/>
            <person name="Wortman J.R."/>
            <person name="Yandell M.D."/>
            <person name="Zhang Q."/>
            <person name="Chen L.X."/>
            <person name="Brandon R.C."/>
            <person name="Rogers Y.H."/>
            <person name="Blazej R.G."/>
            <person name="Champe M."/>
            <person name="Pfeiffer B.D."/>
            <person name="Wan K.H."/>
            <person name="Doyle C."/>
            <person name="Baxter E.G."/>
            <person name="Helt G."/>
            <person name="Nelson C.R."/>
            <person name="Gabor G.L."/>
            <person name="Abril J.F."/>
            <person name="Agbayani A."/>
            <person name="An H.J."/>
            <person name="Andrews-Pfannkoch C."/>
            <person name="Baldwin D."/>
            <person name="Ballew R.M."/>
            <person name="Basu A."/>
            <person name="Baxendale J."/>
            <person name="Bayraktaroglu L."/>
            <person name="Beasley E.M."/>
            <person name="Beeson K.Y."/>
            <person name="Benos P.V."/>
            <person name="Berman B.P."/>
            <person name="Bhandari D."/>
            <person name="Bolshakov S."/>
            <person name="Borkova D."/>
            <person name="Botchan M.R."/>
            <person name="Bouck J."/>
            <person name="Brokstein P."/>
            <person name="Brottier P."/>
            <person name="Burtis K.C."/>
            <person name="Busam D.A."/>
            <person name="Butler H."/>
            <person name="Cadieu E."/>
            <person name="Center A."/>
            <person name="Chandra I."/>
            <person name="Cherry J.M."/>
            <person name="Cawley S."/>
            <person name="Dahlke C."/>
            <person name="Davenport L.B."/>
            <person name="Davies P."/>
            <person name="de Pablos B."/>
            <person name="Delcher A."/>
            <person name="Deng Z."/>
            <person name="Mays A.D."/>
            <person name="Dew I."/>
            <person name="Dietz S.M."/>
            <person name="Dodson K."/>
            <person name="Doup L.E."/>
            <person name="Downes M."/>
            <person name="Dugan-Rocha S."/>
            <person name="Dunkov B.C."/>
            <person name="Dunn P."/>
            <person name="Durbin K.J."/>
            <person name="Evangelista C.C."/>
            <person name="Ferraz C."/>
            <person name="Ferriera S."/>
            <person name="Fleischmann W."/>
            <person name="Fosler C."/>
            <person name="Gabrielian A.E."/>
            <person name="Garg N.S."/>
            <person name="Gelbart W.M."/>
            <person name="Glasser K."/>
            <person name="Glodek A."/>
            <person name="Gong F."/>
            <person name="Gorrell J.H."/>
            <person name="Gu Z."/>
            <person name="Guan P."/>
            <person name="Harris M."/>
            <person name="Harris N.L."/>
            <person name="Harvey D."/>
            <person name="Heiman T.J."/>
            <person name="Hernandez J.R."/>
            <person name="Houck J."/>
            <person name="Hostin D."/>
            <person name="Houston K.A."/>
            <person name="Howland T.J."/>
            <person name="Wei M.H."/>
            <person name="Ibegwam C."/>
            <person name="Jalali M."/>
            <person name="Kalush F."/>
            <person name="Karpen G.H."/>
            <person name="Ke Z."/>
            <person name="Kennison J.A."/>
            <person name="Ketchum K.A."/>
            <person name="Kimmel B.E."/>
            <person name="Kodira C.D."/>
            <person name="Kraft C."/>
            <person name="Kravitz S."/>
            <person name="Kulp D."/>
            <person name="Lai Z."/>
            <person name="Lasko P."/>
            <person name="Lei Y."/>
            <person name="Levitsky A.A."/>
            <person name="Li J."/>
            <person name="Li Z."/>
            <person name="Liang Y."/>
            <person name="Lin X."/>
            <person name="Liu X."/>
            <person name="Mattei B."/>
            <person name="McIntosh T.C."/>
            <person name="McLeod M.P."/>
            <person name="McPherson D."/>
            <person name="Merkulov G."/>
            <person name="Milshina N.V."/>
            <person name="Mobarry C."/>
            <person name="Morris J."/>
            <person name="Moshrefi A."/>
            <person name="Mount S.M."/>
            <person name="Moy M."/>
            <person name="Murphy B."/>
            <person name="Murphy L."/>
            <person name="Muzny D.M."/>
            <person name="Nelson D.L."/>
            <person name="Nelson D.R."/>
            <person name="Nelson K.A."/>
            <person name="Nixon K."/>
            <person name="Nusskern D.R."/>
            <person name="Pacleb J.M."/>
            <person name="Palazzolo M."/>
            <person name="Pittman G.S."/>
            <person name="Pan S."/>
            <person name="Pollard J."/>
            <person name="Puri V."/>
            <person name="Reese M.G."/>
            <person name="Reinert K."/>
            <person name="Remington K."/>
            <person name="Saunders R.D."/>
            <person name="Scheeler F."/>
            <person name="Shen H."/>
            <person name="Shue B.C."/>
            <person name="Siden-Kiamos I."/>
            <person name="Simpson M."/>
            <person name="Skupski M.P."/>
            <person name="Smith T."/>
            <person name="Spier E."/>
            <person name="Spradling A.C."/>
            <person name="Stapleton M."/>
            <person name="Strong R."/>
            <person name="Sun E."/>
            <person name="Svirskas R."/>
            <person name="Tector C."/>
            <person name="Turner R."/>
            <person name="Venter E."/>
            <person name="Wang A.H."/>
            <person name="Wang X."/>
            <person name="Wang Z.Y."/>
            <person name="Wassarman D.A."/>
            <person name="Weinstock G.M."/>
            <person name="Weissenbach J."/>
            <person name="Williams S.M."/>
            <person name="WoodageT"/>
            <person name="Worley K.C."/>
            <person name="Wu D."/>
            <person name="Yang S."/>
            <person name="Yao Q.A."/>
            <person name="Ye J."/>
            <person name="Yeh R.F."/>
            <person name="Zaveri J.S."/>
            <person name="Zhan M."/>
            <person name="Zhang G."/>
            <person name="Zhao Q."/>
            <person name="Zheng L."/>
            <person name="Zheng X.H."/>
            <person name="Zhong F.N."/>
            <person name="Zhong W."/>
            <person name="Zhou X."/>
            <person name="Zhu S."/>
            <person name="Zhu X."/>
            <person name="Smith H.O."/>
            <person name="Gibbs R.A."/>
            <person name="Myers E.W."/>
            <person name="Rubin G.M."/>
            <person name="Venter J.C."/>
        </authorList>
    </citation>
    <scope>NUCLEOTIDE SEQUENCE [LARGE SCALE GENOMIC DNA]</scope>
    <source>
        <strain evidence="6">Berkeley</strain>
    </source>
</reference>
<reference evidence="3" key="14">
    <citation type="submission" date="2023-12" db="EMBL/GenBank/DDBJ databases">
        <authorList>
            <consortium name="FlyBase"/>
        </authorList>
    </citation>
    <scope>NUCLEOTIDE SEQUENCE</scope>
</reference>
<evidence type="ECO:0000256" key="2">
    <source>
        <dbReference type="SAM" id="SignalP"/>
    </source>
</evidence>
<evidence type="ECO:0000256" key="1">
    <source>
        <dbReference type="SAM" id="MobiDB-lite"/>
    </source>
</evidence>
<reference evidence="6" key="4">
    <citation type="journal article" date="2002" name="Genome Biol.">
        <title>Annotation of the Drosophila melanogaster euchromatic genome: a systematic review.</title>
        <authorList>
            <person name="Misra S."/>
            <person name="Crosby M.A."/>
            <person name="Mungall C.J."/>
            <person name="Matthews B.B."/>
            <person name="Campbell K.S."/>
            <person name="Hradecky P."/>
            <person name="Huang Y."/>
            <person name="Kaminker J.S."/>
            <person name="Millburn G.H."/>
            <person name="Prochnik S.E."/>
            <person name="Smith C.D."/>
            <person name="Tupy J.L."/>
            <person name="Whitfied E.J."/>
            <person name="Bayraktaroglu L."/>
            <person name="Berman B.P."/>
            <person name="Bettencourt B.R."/>
            <person name="Celniker S.E."/>
            <person name="de Grey A.D."/>
            <person name="Drysdale R.A."/>
            <person name="Harris N.L."/>
            <person name="Richter J."/>
            <person name="Russo S."/>
            <person name="Schroeder A.J."/>
            <person name="Shu S.Q."/>
            <person name="Stapleton M."/>
            <person name="Yamada C."/>
            <person name="Ashburner M."/>
            <person name="Gelbart W.M."/>
            <person name="Rubin G.M."/>
            <person name="Lewis S.E."/>
        </authorList>
    </citation>
    <scope>GENOME REANNOTATION</scope>
    <source>
        <strain evidence="6">Berkeley</strain>
    </source>
</reference>
<dbReference type="Proteomes" id="UP000000803">
    <property type="component" value="Chromosome 3R"/>
</dbReference>
<reference evidence="3 6" key="10">
    <citation type="journal article" date="2007" name="Science">
        <title>Sequence finishing and mapping of Drosophila melanogaster heterochromatin.</title>
        <authorList>
            <person name="Hoskins R.A."/>
            <person name="Carlson J.W."/>
            <person name="Kennedy C."/>
            <person name="Acevedo D."/>
            <person name="Evans-Holm M."/>
            <person name="Frise E."/>
            <person name="Wan K.H."/>
            <person name="Park S."/>
            <person name="Mendez-Lago M."/>
            <person name="Rossi F."/>
            <person name="Villasante A."/>
            <person name="Dimitri P."/>
            <person name="Karpen G.H."/>
            <person name="Celniker S.E."/>
        </authorList>
    </citation>
    <scope>NUCLEOTIDE SEQUENCE [LARGE SCALE GENOMIC DNA]</scope>
    <source>
        <strain evidence="6">Berkeley</strain>
    </source>
</reference>
<feature type="signal peptide" evidence="2">
    <location>
        <begin position="1"/>
        <end position="20"/>
    </location>
</feature>
<keyword evidence="2" id="KW-0732">Signal</keyword>
<dbReference type="EMBL" id="AE014297">
    <property type="protein sequence ID" value="AAF55589.1"/>
    <property type="molecule type" value="Genomic_DNA"/>
</dbReference>
<reference evidence="3 6" key="6">
    <citation type="journal article" date="2002" name="Genome Biol.">
        <title>Heterochromatic sequences in a Drosophila whole-genome shotgun assembly.</title>
        <authorList>
            <person name="Hoskins R.A."/>
            <person name="Smith C.D."/>
            <person name="Carlson J.W."/>
            <person name="Carvalho A.B."/>
            <person name="Halpern A."/>
            <person name="Kaminker J.S."/>
            <person name="Kennedy C."/>
            <person name="Mungall C.J."/>
            <person name="Sullivan B.A."/>
            <person name="Sutton G.G."/>
            <person name="Yasuhara J.C."/>
            <person name="Wakimoto B.T."/>
            <person name="Myers E.W."/>
            <person name="Celniker S.E."/>
            <person name="Rubin G.M."/>
            <person name="Karpen G.H."/>
        </authorList>
    </citation>
    <scope>NUCLEOTIDE SEQUENCE [LARGE SCALE GENOMIC DNA]</scope>
    <source>
        <strain evidence="6">Berkeley</strain>
    </source>
</reference>
<evidence type="ECO:0000313" key="4">
    <source>
        <dbReference type="EMBL" id="AAL49333.1"/>
    </source>
</evidence>
<dbReference type="SUPFAM" id="SSF57625">
    <property type="entry name" value="Invertebrate chitin-binding proteins"/>
    <property type="match status" value="1"/>
</dbReference>
<dbReference type="InterPro" id="IPR036508">
    <property type="entry name" value="Chitin-bd_dom_sf"/>
</dbReference>
<proteinExistence type="evidence at transcript level"/>
<reference evidence="4" key="2">
    <citation type="submission" date="2001-12" db="EMBL/GenBank/DDBJ databases">
        <authorList>
            <person name="Stapleton M."/>
            <person name="Brokstein P."/>
            <person name="Hong L."/>
            <person name="Agbayani A."/>
            <person name="Carlson J."/>
            <person name="Champe M."/>
            <person name="Chavez C."/>
            <person name="Dorsett V."/>
            <person name="Dresnek D."/>
            <person name="Farfan D."/>
            <person name="Frise E."/>
            <person name="George R."/>
            <person name="Gonzalez M."/>
            <person name="Guarin H."/>
            <person name="Kronmiller B."/>
            <person name="Li P."/>
            <person name="Liao G."/>
            <person name="Miranda A."/>
            <person name="Mungall C.J."/>
            <person name="Nunoo J."/>
            <person name="Pacleb J."/>
            <person name="Paragas V."/>
            <person name="Park S."/>
            <person name="Patel S."/>
            <person name="Phouanenavong S."/>
            <person name="Wan K."/>
            <person name="Yu C."/>
            <person name="Lewis S.E."/>
            <person name="Rubin G.M."/>
            <person name="Celniker S."/>
        </authorList>
    </citation>
    <scope>NUCLEOTIDE SEQUENCE</scope>
    <source>
        <strain evidence="4">Berkeley</strain>
    </source>
</reference>
<evidence type="ECO:0000313" key="3">
    <source>
        <dbReference type="EMBL" id="AAF55589.1"/>
    </source>
</evidence>
<dbReference type="KEGG" id="dme:Dmel_CG7714"/>
<dbReference type="GO" id="GO:0008061">
    <property type="term" value="F:chitin binding"/>
    <property type="evidence" value="ECO:0007669"/>
    <property type="project" value="InterPro"/>
</dbReference>
<dbReference type="OMA" id="KCTTVAG"/>
<reference evidence="6" key="5">
    <citation type="journal article" date="2002" name="Genome Biol.">
        <title>The transposable elements of the Drosophila melanogaster euchromatin: a genomics perspective.</title>
        <authorList>
            <person name="Kaminker J.S."/>
            <person name="Bergman C.M."/>
            <person name="Kronmiller B."/>
            <person name="Carlson J."/>
            <person name="Svirskas R."/>
            <person name="Patel S."/>
            <person name="Frise E."/>
            <person name="Wheeler D.A."/>
            <person name="Lewis S.E."/>
            <person name="Rubin G.M."/>
            <person name="Ashburner M."/>
            <person name="Celniker S.E."/>
        </authorList>
    </citation>
    <scope>NUCLEOTIDE SEQUENCE [LARGE SCALE GENOMIC DNA]</scope>
    <source>
        <strain evidence="6">Berkeley</strain>
    </source>
</reference>
<dbReference type="HOGENOM" id="CLU_081087_0_0_1"/>
<dbReference type="PaxDb" id="7227-FBpp0083101"/>
<reference evidence="3" key="15">
    <citation type="submission" date="2024-06" db="EMBL/GenBank/DDBJ databases">
        <title>Drosophila melanogaster release 4 sequence.</title>
        <authorList>
            <consortium name="Berkeley Drosophila Genome Project"/>
            <person name="Celniker S."/>
            <person name="Carlson J."/>
            <person name="Wan K."/>
            <person name="Pfeiffer B."/>
            <person name="Frise E."/>
            <person name="George R."/>
            <person name="Hoskins R."/>
            <person name="Stapleton M."/>
            <person name="Pacleb J."/>
            <person name="Park S."/>
            <person name="Svirskas R."/>
            <person name="Smith E."/>
            <person name="Yu C."/>
            <person name="Rubin G."/>
        </authorList>
    </citation>
    <scope>NUCLEOTIDE SEQUENCE</scope>
</reference>